<dbReference type="HAMAP" id="MF_00125">
    <property type="entry name" value="HisZ"/>
    <property type="match status" value="1"/>
</dbReference>
<evidence type="ECO:0000256" key="8">
    <source>
        <dbReference type="HAMAP-Rule" id="MF_00125"/>
    </source>
</evidence>
<accession>A0AAU6Q3G5</accession>
<dbReference type="InterPro" id="IPR041715">
    <property type="entry name" value="HisRS-like_core"/>
</dbReference>
<dbReference type="Gene3D" id="3.30.930.10">
    <property type="entry name" value="Bira Bifunctional Protein, Domain 2"/>
    <property type="match status" value="1"/>
</dbReference>
<dbReference type="PANTHER" id="PTHR43707:SF1">
    <property type="entry name" value="HISTIDINE--TRNA LIGASE, MITOCHONDRIAL-RELATED"/>
    <property type="match status" value="1"/>
</dbReference>
<keyword evidence="10" id="KW-0808">Transferase</keyword>
<proteinExistence type="inferred from homology"/>
<dbReference type="Pfam" id="PF13393">
    <property type="entry name" value="tRNA-synt_His"/>
    <property type="match status" value="1"/>
</dbReference>
<evidence type="ECO:0000256" key="1">
    <source>
        <dbReference type="ARBA" id="ARBA00004496"/>
    </source>
</evidence>
<dbReference type="InterPro" id="IPR006195">
    <property type="entry name" value="aa-tRNA-synth_II"/>
</dbReference>
<comment type="subunit">
    <text evidence="4 8">Heteromultimer composed of HisG and HisZ subunits.</text>
</comment>
<dbReference type="GO" id="GO:0016757">
    <property type="term" value="F:glycosyltransferase activity"/>
    <property type="evidence" value="ECO:0007669"/>
    <property type="project" value="UniProtKB-KW"/>
</dbReference>
<dbReference type="GO" id="GO:0005737">
    <property type="term" value="C:cytoplasm"/>
    <property type="evidence" value="ECO:0007669"/>
    <property type="project" value="UniProtKB-SubCell"/>
</dbReference>
<evidence type="ECO:0000259" key="9">
    <source>
        <dbReference type="PROSITE" id="PS50862"/>
    </source>
</evidence>
<protein>
    <recommendedName>
        <fullName evidence="5 8">ATP phosphoribosyltransferase regulatory subunit</fullName>
    </recommendedName>
</protein>
<dbReference type="InterPro" id="IPR004516">
    <property type="entry name" value="HisRS/HisZ"/>
</dbReference>
<dbReference type="CDD" id="cd00773">
    <property type="entry name" value="HisRS-like_core"/>
    <property type="match status" value="1"/>
</dbReference>
<gene>
    <name evidence="8 10" type="primary">hisZ</name>
    <name evidence="10" type="ORF">WDJ50_01515</name>
</gene>
<evidence type="ECO:0000256" key="7">
    <source>
        <dbReference type="ARBA" id="ARBA00025246"/>
    </source>
</evidence>
<dbReference type="GO" id="GO:0006427">
    <property type="term" value="P:histidyl-tRNA aminoacylation"/>
    <property type="evidence" value="ECO:0007669"/>
    <property type="project" value="TreeGrafter"/>
</dbReference>
<comment type="function">
    <text evidence="7 8">Required for the first step of histidine biosynthesis. May allow the feedback regulation of ATP phosphoribosyltransferase activity by histidine.</text>
</comment>
<dbReference type="AlphaFoldDB" id="A0AAU6Q3G5"/>
<keyword evidence="6 8" id="KW-0963">Cytoplasm</keyword>
<keyword evidence="8" id="KW-0368">Histidine biosynthesis</keyword>
<evidence type="ECO:0000256" key="3">
    <source>
        <dbReference type="ARBA" id="ARBA00005539"/>
    </source>
</evidence>
<dbReference type="PROSITE" id="PS50862">
    <property type="entry name" value="AA_TRNA_LIGASE_II"/>
    <property type="match status" value="1"/>
</dbReference>
<dbReference type="PANTHER" id="PTHR43707">
    <property type="entry name" value="HISTIDYL-TRNA SYNTHETASE"/>
    <property type="match status" value="1"/>
</dbReference>
<dbReference type="InterPro" id="IPR045864">
    <property type="entry name" value="aa-tRNA-synth_II/BPL/LPL"/>
</dbReference>
<keyword evidence="10" id="KW-0328">Glycosyltransferase</keyword>
<comment type="subcellular location">
    <subcellularLocation>
        <location evidence="1 8">Cytoplasm</location>
    </subcellularLocation>
</comment>
<dbReference type="SUPFAM" id="SSF55681">
    <property type="entry name" value="Class II aaRS and biotin synthetases"/>
    <property type="match status" value="1"/>
</dbReference>
<dbReference type="NCBIfam" id="TIGR00443">
    <property type="entry name" value="hisZ_biosyn_reg"/>
    <property type="match status" value="1"/>
</dbReference>
<dbReference type="GO" id="GO:0000105">
    <property type="term" value="P:L-histidine biosynthetic process"/>
    <property type="evidence" value="ECO:0007669"/>
    <property type="project" value="UniProtKB-UniRule"/>
</dbReference>
<organism evidence="10">
    <name type="scientific">Deinococcus sp. VB142</name>
    <dbReference type="NCBI Taxonomy" id="3112952"/>
    <lineage>
        <taxon>Bacteria</taxon>
        <taxon>Thermotogati</taxon>
        <taxon>Deinococcota</taxon>
        <taxon>Deinococci</taxon>
        <taxon>Deinococcales</taxon>
        <taxon>Deinococcaceae</taxon>
        <taxon>Deinococcus</taxon>
    </lineage>
</organism>
<dbReference type="InterPro" id="IPR004517">
    <property type="entry name" value="HisZ"/>
</dbReference>
<comment type="miscellaneous">
    <text evidence="8">This function is generally fulfilled by the C-terminal part of HisG, which is missing in some bacteria such as this one.</text>
</comment>
<dbReference type="RefSeq" id="WP_339096002.1">
    <property type="nucleotide sequence ID" value="NZ_CP149782.1"/>
</dbReference>
<sequence>MRRVSVVAGEHPVAPAPVRPAVALPVGVRDVLPDEWEQREHLRSRLTRLLAAWGYRGVELPALEYADPAHPQSQQAFKLIDSGGQVLALRSEYTTALGRLVQTHFPTGPFPLRLQYGGRLWLRTQTSELGRLREFSQVGAELVGVTGVRADAELLALADAALREVGVQAQLEVGFPGFVDATLEDTGLPAQARDALHDAIDRKSGADLDLLAERAGLGHSTTRILHTLTELYGGPEVLDEADTLARGGRAREAVEHLRAVHEAARAAGLELLFDLGVSRRYGYYTGLTFRAYAPGLNQPVLGGGRYALPGGLPGAGFALGLERLASALPAGIPPQPETVLALDFAAAAAARATGLRAELAWTDDGDELRRVSQARGFRRWVQGEGLQDVTPPDLTDNPEATA</sequence>
<dbReference type="GO" id="GO:0004821">
    <property type="term" value="F:histidine-tRNA ligase activity"/>
    <property type="evidence" value="ECO:0007669"/>
    <property type="project" value="TreeGrafter"/>
</dbReference>
<comment type="pathway">
    <text evidence="2 8">Amino-acid biosynthesis; L-histidine biosynthesis; L-histidine from 5-phospho-alpha-D-ribose 1-diphosphate: step 1/9.</text>
</comment>
<keyword evidence="8" id="KW-0028">Amino-acid biosynthesis</keyword>
<evidence type="ECO:0000256" key="5">
    <source>
        <dbReference type="ARBA" id="ARBA00020397"/>
    </source>
</evidence>
<name>A0AAU6Q3G5_9DEIO</name>
<comment type="similarity">
    <text evidence="3 8">Belongs to the class-II aminoacyl-tRNA synthetase family. HisZ subfamily.</text>
</comment>
<evidence type="ECO:0000256" key="4">
    <source>
        <dbReference type="ARBA" id="ARBA00011496"/>
    </source>
</evidence>
<feature type="domain" description="Aminoacyl-transfer RNA synthetases class-II family profile" evidence="9">
    <location>
        <begin position="27"/>
        <end position="328"/>
    </location>
</feature>
<dbReference type="EMBL" id="CP149782">
    <property type="protein sequence ID" value="WYF44821.1"/>
    <property type="molecule type" value="Genomic_DNA"/>
</dbReference>
<reference evidence="10" key="1">
    <citation type="submission" date="2024-03" db="EMBL/GenBank/DDBJ databases">
        <title>Deinococcus weizhi sp. nov., isolated from human skin.</title>
        <authorList>
            <person name="Wei Z."/>
            <person name="Tian F."/>
            <person name="Yang C."/>
            <person name="Xin L.T."/>
            <person name="Wen Z.J."/>
            <person name="Lan K.C."/>
            <person name="Yu L."/>
            <person name="Zhe W."/>
            <person name="Dan F.D."/>
            <person name="Jun W."/>
            <person name="Rui Z."/>
            <person name="Yong X.J."/>
            <person name="Ting Y."/>
            <person name="Wei X."/>
            <person name="Xu Z.G."/>
            <person name="Xin Z."/>
            <person name="Dong F.G."/>
            <person name="Ni X.M."/>
            <person name="Zheng M.G."/>
            <person name="Chun Y."/>
            <person name="Qian W.X."/>
        </authorList>
    </citation>
    <scope>NUCLEOTIDE SEQUENCE</scope>
    <source>
        <strain evidence="10">VB142</strain>
    </source>
</reference>
<evidence type="ECO:0000256" key="2">
    <source>
        <dbReference type="ARBA" id="ARBA00004667"/>
    </source>
</evidence>
<evidence type="ECO:0000256" key="6">
    <source>
        <dbReference type="ARBA" id="ARBA00022490"/>
    </source>
</evidence>
<evidence type="ECO:0000313" key="10">
    <source>
        <dbReference type="EMBL" id="WYF44821.1"/>
    </source>
</evidence>